<feature type="domain" description="FCP1 homology" evidence="1">
    <location>
        <begin position="12"/>
        <end position="174"/>
    </location>
</feature>
<dbReference type="InterPro" id="IPR023214">
    <property type="entry name" value="HAD_sf"/>
</dbReference>
<keyword evidence="3" id="KW-1185">Reference proteome</keyword>
<dbReference type="Proteomes" id="UP000094389">
    <property type="component" value="Unassembled WGS sequence"/>
</dbReference>
<dbReference type="GO" id="GO:0016791">
    <property type="term" value="F:phosphatase activity"/>
    <property type="evidence" value="ECO:0007669"/>
    <property type="project" value="InterPro"/>
</dbReference>
<evidence type="ECO:0000313" key="3">
    <source>
        <dbReference type="Proteomes" id="UP000094389"/>
    </source>
</evidence>
<feature type="non-terminal residue" evidence="2">
    <location>
        <position position="193"/>
    </location>
</feature>
<dbReference type="FunFam" id="3.40.50.1000:FF:000093">
    <property type="entry name" value="NLI interacting factor-like phosphatase family protein"/>
    <property type="match status" value="1"/>
</dbReference>
<dbReference type="OrthoDB" id="277011at2759"/>
<organism evidence="2 3">
    <name type="scientific">Cyberlindnera jadinii (strain ATCC 18201 / CBS 1600 / BCRC 20928 / JCM 3617 / NBRC 0987 / NRRL Y-1542)</name>
    <name type="common">Torula yeast</name>
    <name type="synonym">Candida utilis</name>
    <dbReference type="NCBI Taxonomy" id="983966"/>
    <lineage>
        <taxon>Eukaryota</taxon>
        <taxon>Fungi</taxon>
        <taxon>Dikarya</taxon>
        <taxon>Ascomycota</taxon>
        <taxon>Saccharomycotina</taxon>
        <taxon>Saccharomycetes</taxon>
        <taxon>Phaffomycetales</taxon>
        <taxon>Phaffomycetaceae</taxon>
        <taxon>Cyberlindnera</taxon>
    </lineage>
</organism>
<dbReference type="CDD" id="cd07521">
    <property type="entry name" value="HAD_FCP1-like"/>
    <property type="match status" value="1"/>
</dbReference>
<protein>
    <submittedName>
        <fullName evidence="2">NLI interacting factor</fullName>
    </submittedName>
</protein>
<dbReference type="InterPro" id="IPR036412">
    <property type="entry name" value="HAD-like_sf"/>
</dbReference>
<gene>
    <name evidence="2" type="ORF">CYBJADRAFT_117495</name>
</gene>
<evidence type="ECO:0000313" key="2">
    <source>
        <dbReference type="EMBL" id="ODV72158.1"/>
    </source>
</evidence>
<dbReference type="AlphaFoldDB" id="A0A1E4RY19"/>
<dbReference type="InterPro" id="IPR050365">
    <property type="entry name" value="TIM50"/>
</dbReference>
<dbReference type="Pfam" id="PF03031">
    <property type="entry name" value="NIF"/>
    <property type="match status" value="1"/>
</dbReference>
<dbReference type="PROSITE" id="PS50969">
    <property type="entry name" value="FCP1"/>
    <property type="match status" value="1"/>
</dbReference>
<dbReference type="GeneID" id="30986625"/>
<dbReference type="Gene3D" id="3.40.50.1000">
    <property type="entry name" value="HAD superfamily/HAD-like"/>
    <property type="match status" value="1"/>
</dbReference>
<accession>A0A1E4RY19</accession>
<evidence type="ECO:0000259" key="1">
    <source>
        <dbReference type="PROSITE" id="PS50969"/>
    </source>
</evidence>
<dbReference type="SMART" id="SM00577">
    <property type="entry name" value="CPDc"/>
    <property type="match status" value="1"/>
</dbReference>
<dbReference type="EMBL" id="KV453936">
    <property type="protein sequence ID" value="ODV72158.1"/>
    <property type="molecule type" value="Genomic_DNA"/>
</dbReference>
<sequence>FPKTVFPQALVNSNARKTLVLDLDETLVHSLSRGARMSNGHMIEIKLNDNVATLYSVHKRPYCDHFLKQVSKWFNLVIFTASVKEYADPVIDWLESERKYFTHRFYRNHCTLREGQGYIKDLTSVDKNLNHVIIVDNSPISYAWHESNAVTVEGWINDATDTDLLNLIPLLRAMRYTTDVRTVLALKNGEVAF</sequence>
<dbReference type="RefSeq" id="XP_020069197.1">
    <property type="nucleotide sequence ID" value="XM_020212229.1"/>
</dbReference>
<dbReference type="InterPro" id="IPR011948">
    <property type="entry name" value="Dullard_phosphatase"/>
</dbReference>
<dbReference type="OMA" id="RIWGFFM"/>
<reference evidence="2 3" key="1">
    <citation type="journal article" date="2016" name="Proc. Natl. Acad. Sci. U.S.A.">
        <title>Comparative genomics of biotechnologically important yeasts.</title>
        <authorList>
            <person name="Riley R."/>
            <person name="Haridas S."/>
            <person name="Wolfe K.H."/>
            <person name="Lopes M.R."/>
            <person name="Hittinger C.T."/>
            <person name="Goeker M."/>
            <person name="Salamov A.A."/>
            <person name="Wisecaver J.H."/>
            <person name="Long T.M."/>
            <person name="Calvey C.H."/>
            <person name="Aerts A.L."/>
            <person name="Barry K.W."/>
            <person name="Choi C."/>
            <person name="Clum A."/>
            <person name="Coughlan A.Y."/>
            <person name="Deshpande S."/>
            <person name="Douglass A.P."/>
            <person name="Hanson S.J."/>
            <person name="Klenk H.-P."/>
            <person name="LaButti K.M."/>
            <person name="Lapidus A."/>
            <person name="Lindquist E.A."/>
            <person name="Lipzen A.M."/>
            <person name="Meier-Kolthoff J.P."/>
            <person name="Ohm R.A."/>
            <person name="Otillar R.P."/>
            <person name="Pangilinan J.L."/>
            <person name="Peng Y."/>
            <person name="Rokas A."/>
            <person name="Rosa C.A."/>
            <person name="Scheuner C."/>
            <person name="Sibirny A.A."/>
            <person name="Slot J.C."/>
            <person name="Stielow J.B."/>
            <person name="Sun H."/>
            <person name="Kurtzman C.P."/>
            <person name="Blackwell M."/>
            <person name="Grigoriev I.V."/>
            <person name="Jeffries T.W."/>
        </authorList>
    </citation>
    <scope>NUCLEOTIDE SEQUENCE [LARGE SCALE GENOMIC DNA]</scope>
    <source>
        <strain evidence="3">ATCC 18201 / CBS 1600 / BCRC 20928 / JCM 3617 / NBRC 0987 / NRRL Y-1542</strain>
    </source>
</reference>
<dbReference type="SUPFAM" id="SSF56784">
    <property type="entry name" value="HAD-like"/>
    <property type="match status" value="1"/>
</dbReference>
<dbReference type="NCBIfam" id="TIGR02251">
    <property type="entry name" value="HIF-SF_euk"/>
    <property type="match status" value="1"/>
</dbReference>
<dbReference type="InterPro" id="IPR004274">
    <property type="entry name" value="FCP1_dom"/>
</dbReference>
<feature type="non-terminal residue" evidence="2">
    <location>
        <position position="1"/>
    </location>
</feature>
<proteinExistence type="predicted"/>
<dbReference type="STRING" id="983966.A0A1E4RY19"/>
<name>A0A1E4RY19_CYBJN</name>
<dbReference type="PANTHER" id="PTHR12210">
    <property type="entry name" value="DULLARD PROTEIN PHOSPHATASE"/>
    <property type="match status" value="1"/>
</dbReference>